<dbReference type="EMBL" id="JAMZIH010005723">
    <property type="protein sequence ID" value="KAJ1674735.1"/>
    <property type="molecule type" value="Genomic_DNA"/>
</dbReference>
<name>A0ACC1HDQ7_9FUNG</name>
<protein>
    <submittedName>
        <fullName evidence="1">Uncharacterized protein</fullName>
    </submittedName>
</protein>
<proteinExistence type="predicted"/>
<dbReference type="Proteomes" id="UP001145114">
    <property type="component" value="Unassembled WGS sequence"/>
</dbReference>
<reference evidence="1" key="1">
    <citation type="submission" date="2022-06" db="EMBL/GenBank/DDBJ databases">
        <title>Phylogenomic reconstructions and comparative analyses of Kickxellomycotina fungi.</title>
        <authorList>
            <person name="Reynolds N.K."/>
            <person name="Stajich J.E."/>
            <person name="Barry K."/>
            <person name="Grigoriev I.V."/>
            <person name="Crous P."/>
            <person name="Smith M.E."/>
        </authorList>
    </citation>
    <scope>NUCLEOTIDE SEQUENCE</scope>
    <source>
        <strain evidence="1">RSA 2271</strain>
    </source>
</reference>
<organism evidence="1 2">
    <name type="scientific">Spiromyces aspiralis</name>
    <dbReference type="NCBI Taxonomy" id="68401"/>
    <lineage>
        <taxon>Eukaryota</taxon>
        <taxon>Fungi</taxon>
        <taxon>Fungi incertae sedis</taxon>
        <taxon>Zoopagomycota</taxon>
        <taxon>Kickxellomycotina</taxon>
        <taxon>Kickxellomycetes</taxon>
        <taxon>Kickxellales</taxon>
        <taxon>Kickxellaceae</taxon>
        <taxon>Spiromyces</taxon>
    </lineage>
</organism>
<keyword evidence="2" id="KW-1185">Reference proteome</keyword>
<comment type="caution">
    <text evidence="1">The sequence shown here is derived from an EMBL/GenBank/DDBJ whole genome shotgun (WGS) entry which is preliminary data.</text>
</comment>
<gene>
    <name evidence="1" type="ORF">EV182_002672</name>
</gene>
<evidence type="ECO:0000313" key="2">
    <source>
        <dbReference type="Proteomes" id="UP001145114"/>
    </source>
</evidence>
<accession>A0ACC1HDQ7</accession>
<evidence type="ECO:0000313" key="1">
    <source>
        <dbReference type="EMBL" id="KAJ1674735.1"/>
    </source>
</evidence>
<sequence>MCLDYLKLNNEDIILEGEDSNPEDEDSNPEDEDSNPEDEDSDSEDEDSIEPSASPLTSILVEMTDALPAGPSPQDNKPYFSNNTIKFIKVDIARYNQGSLTEHPTLNKFMTMAYYYGYLTMIEGMYVVIPNREVLKFWAKLIADGTGTPGEPLLLQESKVLADTLTSWDLEGFCEALKVHFLEPLIKADAGAREYYYHEIMFIQLNLGLDPDQYYCVAEFSTARGRTDICILPRVKGRMGFLIEVKRTSKDGVMDSGRSSGSTGSGGTTNSTVDITKAPYCHLDECLKVGIRQVEERGYLRAFAAYCTRVLTIVPAFCGKQYLVCFKNYRYAKSKLGWVPCAKHPSVKHECSRPLPDAMALVKRSTEVSSSKRAKGRGKRGGGS</sequence>